<dbReference type="Gene3D" id="1.10.20.10">
    <property type="entry name" value="Histone, subunit A"/>
    <property type="match status" value="1"/>
</dbReference>
<keyword evidence="7 10" id="KW-0238">DNA-binding</keyword>
<evidence type="ECO:0000256" key="2">
    <source>
        <dbReference type="ARBA" id="ARBA00004123"/>
    </source>
</evidence>
<dbReference type="FunFam" id="1.10.20.10:FF:000012">
    <property type="entry name" value="Histone H4"/>
    <property type="match status" value="1"/>
</dbReference>
<dbReference type="Proteomes" id="UP000015100">
    <property type="component" value="Unassembled WGS sequence"/>
</dbReference>
<gene>
    <name evidence="12" type="ORF">H072_379</name>
</gene>
<evidence type="ECO:0000256" key="4">
    <source>
        <dbReference type="ARBA" id="ARBA00006564"/>
    </source>
</evidence>
<organism evidence="12 13">
    <name type="scientific">Dactylellina haptotyla (strain CBS 200.50)</name>
    <name type="common">Nematode-trapping fungus</name>
    <name type="synonym">Monacrosporium haptotylum</name>
    <dbReference type="NCBI Taxonomy" id="1284197"/>
    <lineage>
        <taxon>Eukaryota</taxon>
        <taxon>Fungi</taxon>
        <taxon>Dikarya</taxon>
        <taxon>Ascomycota</taxon>
        <taxon>Pezizomycotina</taxon>
        <taxon>Orbiliomycetes</taxon>
        <taxon>Orbiliales</taxon>
        <taxon>Orbiliaceae</taxon>
        <taxon>Dactylellina</taxon>
    </lineage>
</organism>
<dbReference type="GO" id="GO:0046982">
    <property type="term" value="F:protein heterodimerization activity"/>
    <property type="evidence" value="ECO:0007669"/>
    <property type="project" value="InterPro"/>
</dbReference>
<dbReference type="HOGENOM" id="CLU_1049814_0_0_1"/>
<evidence type="ECO:0000313" key="13">
    <source>
        <dbReference type="Proteomes" id="UP000015100"/>
    </source>
</evidence>
<keyword evidence="6 10" id="KW-0158">Chromosome</keyword>
<evidence type="ECO:0000256" key="8">
    <source>
        <dbReference type="ARBA" id="ARBA00023242"/>
    </source>
</evidence>
<feature type="compositionally biased region" description="Low complexity" evidence="11">
    <location>
        <begin position="98"/>
        <end position="110"/>
    </location>
</feature>
<dbReference type="GO" id="GO:0003677">
    <property type="term" value="F:DNA binding"/>
    <property type="evidence" value="ECO:0007669"/>
    <property type="project" value="UniProtKB-KW"/>
</dbReference>
<dbReference type="AlphaFoldDB" id="S8ARX7"/>
<dbReference type="PANTHER" id="PTHR10484">
    <property type="entry name" value="HISTONE H4"/>
    <property type="match status" value="1"/>
</dbReference>
<comment type="similarity">
    <text evidence="4 10">Belongs to the histone H4 family.</text>
</comment>
<dbReference type="eggNOG" id="KOG3467">
    <property type="taxonomic scope" value="Eukaryota"/>
</dbReference>
<dbReference type="GO" id="GO:0005634">
    <property type="term" value="C:nucleus"/>
    <property type="evidence" value="ECO:0007669"/>
    <property type="project" value="UniProtKB-SubCell"/>
</dbReference>
<comment type="caution">
    <text evidence="12">The sequence shown here is derived from an EMBL/GenBank/DDBJ whole genome shotgun (WGS) entry which is preliminary data.</text>
</comment>
<evidence type="ECO:0000256" key="7">
    <source>
        <dbReference type="ARBA" id="ARBA00023125"/>
    </source>
</evidence>
<evidence type="ECO:0000313" key="12">
    <source>
        <dbReference type="EMBL" id="EPS45634.1"/>
    </source>
</evidence>
<evidence type="ECO:0000256" key="10">
    <source>
        <dbReference type="RuleBase" id="RU000528"/>
    </source>
</evidence>
<comment type="function">
    <text evidence="1 10">Core component of nucleosome. Nucleosomes wrap and compact DNA into chromatin, limiting DNA accessibility to the cellular machineries which require DNA as a template. Histones thereby play a central role in transcription regulation, DNA repair, DNA replication and chromosomal stability. DNA accessibility is regulated via a complex set of post-translational modifications of histones, also called histone code, and nucleosome remodeling.</text>
</comment>
<sequence>MPPKPTRKLKPSRPIGGPSRMSGGMPSVTPSPASARPFMKPALPFRGSSVQSTPTPAPRPFSSQHSGRMVAPSPSAEVERQLSREFGTQAESSRSGAAREQQQAALQRVASRSLSSIPGRPAFSVTPSPVGGSGGKSLPGPSPARRGTGGKGLGAMHGTARRHRNQRILRDSVTGITKPVIRRLARRGGVKRISGQIYEEVRIVLKSHLTGIIRDTVAYCEHGNRKTITVTDVIHALQRRGTPIYGFDKSTYEPKKANRKLTARK</sequence>
<name>S8ARX7_DACHA</name>
<dbReference type="SUPFAM" id="SSF47113">
    <property type="entry name" value="Histone-fold"/>
    <property type="match status" value="1"/>
</dbReference>
<dbReference type="EMBL" id="AQGS01000010">
    <property type="protein sequence ID" value="EPS45634.1"/>
    <property type="molecule type" value="Genomic_DNA"/>
</dbReference>
<dbReference type="InterPro" id="IPR001951">
    <property type="entry name" value="Histone_H4"/>
</dbReference>
<evidence type="ECO:0000256" key="1">
    <source>
        <dbReference type="ARBA" id="ARBA00002001"/>
    </source>
</evidence>
<dbReference type="GO" id="GO:0000786">
    <property type="term" value="C:nucleosome"/>
    <property type="evidence" value="ECO:0007669"/>
    <property type="project" value="UniProtKB-KW"/>
</dbReference>
<dbReference type="InterPro" id="IPR009072">
    <property type="entry name" value="Histone-fold"/>
</dbReference>
<dbReference type="STRING" id="1284197.S8ARX7"/>
<comment type="subunit">
    <text evidence="5 10">The nucleosome is a histone octamer containing two molecules each of H2A, H2B, H3 and H4 assembled in one H3-H4 heterotetramer and two H2A-H2B heterodimers. The octamer wraps approximately 147 bp of DNA.</text>
</comment>
<feature type="region of interest" description="Disordered" evidence="11">
    <location>
        <begin position="1"/>
        <end position="166"/>
    </location>
</feature>
<proteinExistence type="inferred from homology"/>
<evidence type="ECO:0000256" key="11">
    <source>
        <dbReference type="SAM" id="MobiDB-lite"/>
    </source>
</evidence>
<keyword evidence="13" id="KW-1185">Reference proteome</keyword>
<feature type="compositionally biased region" description="Basic residues" evidence="11">
    <location>
        <begin position="1"/>
        <end position="11"/>
    </location>
</feature>
<evidence type="ECO:0000256" key="5">
    <source>
        <dbReference type="ARBA" id="ARBA00011538"/>
    </source>
</evidence>
<keyword evidence="8 10" id="KW-0539">Nucleus</keyword>
<protein>
    <recommendedName>
        <fullName evidence="10">Histone H4</fullName>
    </recommendedName>
</protein>
<evidence type="ECO:0000256" key="3">
    <source>
        <dbReference type="ARBA" id="ARBA00004286"/>
    </source>
</evidence>
<accession>S8ARX7</accession>
<dbReference type="OrthoDB" id="257350at2759"/>
<evidence type="ECO:0000256" key="6">
    <source>
        <dbReference type="ARBA" id="ARBA00022454"/>
    </source>
</evidence>
<keyword evidence="9 10" id="KW-0544">Nucleosome core</keyword>
<dbReference type="PRINTS" id="PR00623">
    <property type="entry name" value="HISTONEH4"/>
</dbReference>
<feature type="compositionally biased region" description="Low complexity" evidence="11">
    <location>
        <begin position="12"/>
        <end position="27"/>
    </location>
</feature>
<evidence type="ECO:0000256" key="9">
    <source>
        <dbReference type="ARBA" id="ARBA00023269"/>
    </source>
</evidence>
<dbReference type="GO" id="GO:0030527">
    <property type="term" value="F:structural constituent of chromatin"/>
    <property type="evidence" value="ECO:0007669"/>
    <property type="project" value="InterPro"/>
</dbReference>
<reference evidence="13" key="2">
    <citation type="submission" date="2013-04" db="EMBL/GenBank/DDBJ databases">
        <title>Genomic mechanisms accounting for the adaptation to parasitism in nematode-trapping fungi.</title>
        <authorList>
            <person name="Ahren D.G."/>
        </authorList>
    </citation>
    <scope>NUCLEOTIDE SEQUENCE [LARGE SCALE GENOMIC DNA]</scope>
    <source>
        <strain evidence="13">CBS 200.50</strain>
    </source>
</reference>
<reference evidence="12 13" key="1">
    <citation type="journal article" date="2013" name="PLoS Genet.">
        <title>Genomic mechanisms accounting for the adaptation to parasitism in nematode-trapping fungi.</title>
        <authorList>
            <person name="Meerupati T."/>
            <person name="Andersson K.M."/>
            <person name="Friman E."/>
            <person name="Kumar D."/>
            <person name="Tunlid A."/>
            <person name="Ahren D."/>
        </authorList>
    </citation>
    <scope>NUCLEOTIDE SEQUENCE [LARGE SCALE GENOMIC DNA]</scope>
    <source>
        <strain evidence="12 13">CBS 200.50</strain>
    </source>
</reference>
<dbReference type="SMART" id="SM00417">
    <property type="entry name" value="H4"/>
    <property type="match status" value="1"/>
</dbReference>
<dbReference type="CDD" id="cd22912">
    <property type="entry name" value="HFD_H4"/>
    <property type="match status" value="1"/>
</dbReference>
<comment type="subcellular location">
    <subcellularLocation>
        <location evidence="3">Chromosome</location>
    </subcellularLocation>
    <subcellularLocation>
        <location evidence="2">Nucleus</location>
    </subcellularLocation>
</comment>